<dbReference type="GO" id="GO:0020037">
    <property type="term" value="F:heme binding"/>
    <property type="evidence" value="ECO:0007669"/>
    <property type="project" value="InterPro"/>
</dbReference>
<dbReference type="FunFam" id="1.10.630.10:FF:000007">
    <property type="entry name" value="Cytochrome P450 76C4"/>
    <property type="match status" value="1"/>
</dbReference>
<evidence type="ECO:0000256" key="7">
    <source>
        <dbReference type="PIRSR" id="PIRSR602401-1"/>
    </source>
</evidence>
<dbReference type="InterPro" id="IPR002401">
    <property type="entry name" value="Cyt_P450_E_grp-I"/>
</dbReference>
<evidence type="ECO:0000256" key="8">
    <source>
        <dbReference type="RuleBase" id="RU000461"/>
    </source>
</evidence>
<dbReference type="EMBL" id="BSYO01000031">
    <property type="protein sequence ID" value="GMH26617.1"/>
    <property type="molecule type" value="Genomic_DNA"/>
</dbReference>
<organism evidence="9 10">
    <name type="scientific">Nepenthes gracilis</name>
    <name type="common">Slender pitcher plant</name>
    <dbReference type="NCBI Taxonomy" id="150966"/>
    <lineage>
        <taxon>Eukaryota</taxon>
        <taxon>Viridiplantae</taxon>
        <taxon>Streptophyta</taxon>
        <taxon>Embryophyta</taxon>
        <taxon>Tracheophyta</taxon>
        <taxon>Spermatophyta</taxon>
        <taxon>Magnoliopsida</taxon>
        <taxon>eudicotyledons</taxon>
        <taxon>Gunneridae</taxon>
        <taxon>Pentapetalae</taxon>
        <taxon>Caryophyllales</taxon>
        <taxon>Nepenthaceae</taxon>
        <taxon>Nepenthes</taxon>
    </lineage>
</organism>
<dbReference type="CDD" id="cd11073">
    <property type="entry name" value="CYP76-like"/>
    <property type="match status" value="1"/>
</dbReference>
<keyword evidence="6 8" id="KW-0503">Monooxygenase</keyword>
<evidence type="ECO:0008006" key="11">
    <source>
        <dbReference type="Google" id="ProtNLM"/>
    </source>
</evidence>
<dbReference type="Proteomes" id="UP001279734">
    <property type="component" value="Unassembled WGS sequence"/>
</dbReference>
<dbReference type="AlphaFoldDB" id="A0AAD3TC32"/>
<reference evidence="9" key="1">
    <citation type="submission" date="2023-05" db="EMBL/GenBank/DDBJ databases">
        <title>Nepenthes gracilis genome sequencing.</title>
        <authorList>
            <person name="Fukushima K."/>
        </authorList>
    </citation>
    <scope>NUCLEOTIDE SEQUENCE</scope>
    <source>
        <strain evidence="9">SING2019-196</strain>
    </source>
</reference>
<protein>
    <recommendedName>
        <fullName evidence="11">Cytochrome P450</fullName>
    </recommendedName>
</protein>
<dbReference type="PRINTS" id="PR00385">
    <property type="entry name" value="P450"/>
</dbReference>
<dbReference type="GO" id="GO:0005506">
    <property type="term" value="F:iron ion binding"/>
    <property type="evidence" value="ECO:0007669"/>
    <property type="project" value="InterPro"/>
</dbReference>
<proteinExistence type="inferred from homology"/>
<dbReference type="PROSITE" id="PS00086">
    <property type="entry name" value="CYTOCHROME_P450"/>
    <property type="match status" value="1"/>
</dbReference>
<feature type="binding site" description="axial binding residue" evidence="7">
    <location>
        <position position="440"/>
    </location>
    <ligand>
        <name>heme</name>
        <dbReference type="ChEBI" id="CHEBI:30413"/>
    </ligand>
    <ligandPart>
        <name>Fe</name>
        <dbReference type="ChEBI" id="CHEBI:18248"/>
    </ligandPart>
</feature>
<keyword evidence="10" id="KW-1185">Reference proteome</keyword>
<comment type="caution">
    <text evidence="9">The sequence shown here is derived from an EMBL/GenBank/DDBJ whole genome shotgun (WGS) entry which is preliminary data.</text>
</comment>
<evidence type="ECO:0000256" key="4">
    <source>
        <dbReference type="ARBA" id="ARBA00023002"/>
    </source>
</evidence>
<dbReference type="GO" id="GO:0004497">
    <property type="term" value="F:monooxygenase activity"/>
    <property type="evidence" value="ECO:0007669"/>
    <property type="project" value="UniProtKB-KW"/>
</dbReference>
<gene>
    <name evidence="9" type="ORF">Nepgr_028460</name>
</gene>
<evidence type="ECO:0000313" key="9">
    <source>
        <dbReference type="EMBL" id="GMH26617.1"/>
    </source>
</evidence>
<dbReference type="InterPro" id="IPR017972">
    <property type="entry name" value="Cyt_P450_CS"/>
</dbReference>
<dbReference type="SUPFAM" id="SSF48264">
    <property type="entry name" value="Cytochrome P450"/>
    <property type="match status" value="1"/>
</dbReference>
<keyword evidence="2 7" id="KW-0349">Heme</keyword>
<evidence type="ECO:0000256" key="3">
    <source>
        <dbReference type="ARBA" id="ARBA00022723"/>
    </source>
</evidence>
<keyword evidence="3 7" id="KW-0479">Metal-binding</keyword>
<comment type="similarity">
    <text evidence="1 8">Belongs to the cytochrome P450 family.</text>
</comment>
<keyword evidence="5 7" id="KW-0408">Iron</keyword>
<accession>A0AAD3TC32</accession>
<dbReference type="PANTHER" id="PTHR47950:SF4">
    <property type="entry name" value="GERANIOL 8-HYDROXYLASE-LIKE"/>
    <property type="match status" value="1"/>
</dbReference>
<comment type="cofactor">
    <cofactor evidence="7">
        <name>heme</name>
        <dbReference type="ChEBI" id="CHEBI:30413"/>
    </cofactor>
</comment>
<sequence length="497" mass="56435">MEILSFMLWLLLPCLTLYLLFQLKRTKSSLRRLPPGPFPLPIFGNIFQLGDNPHRSLAKLAKTYGPLMTLQLGQITTVVISSPDMAKEIIQKNDLSFSNRFIPDSAHAFSHQEFSMPWLPVSTPWKNLRKISNSYLFSICRLDASRHLRQKKVEELLSFVQRSCKACVAVDIGKVTFETTFNLMSNILCSMDFVELGSNSSNEYKEIIRGIAEEYGKPNFADYFPILKILDPQKIRHRMTIHMEKIMNLFNIAIDKRLEAKNSCSANANDVLDALINIMQMNSQELERPYITHLMIDLLVAGTDTTSSTIEWAMTELLRNPDKLKKAQAELEEFIGRGNPVEEGNIATLSYLQSIVKETLRLHPPAPFLIPRKSAIDIELCGFTVPMNAQVLVNVWAIGRDVKFWENPNSFKPERFLESNINFKGQDFELIPFGAGRRICPGLPLAMRMLPVILGSLVHSFNWKLQNGNNPDSMDMEEKFGITLQKVAPLCAIPISK</sequence>
<dbReference type="InterPro" id="IPR036396">
    <property type="entry name" value="Cyt_P450_sf"/>
</dbReference>
<keyword evidence="4 8" id="KW-0560">Oxidoreductase</keyword>
<evidence type="ECO:0000256" key="5">
    <source>
        <dbReference type="ARBA" id="ARBA00023004"/>
    </source>
</evidence>
<name>A0AAD3TC32_NEPGR</name>
<evidence type="ECO:0000256" key="1">
    <source>
        <dbReference type="ARBA" id="ARBA00010617"/>
    </source>
</evidence>
<dbReference type="PRINTS" id="PR00463">
    <property type="entry name" value="EP450I"/>
</dbReference>
<dbReference type="Pfam" id="PF00067">
    <property type="entry name" value="p450"/>
    <property type="match status" value="1"/>
</dbReference>
<dbReference type="GO" id="GO:0016705">
    <property type="term" value="F:oxidoreductase activity, acting on paired donors, with incorporation or reduction of molecular oxygen"/>
    <property type="evidence" value="ECO:0007669"/>
    <property type="project" value="InterPro"/>
</dbReference>
<evidence type="ECO:0000256" key="6">
    <source>
        <dbReference type="ARBA" id="ARBA00023033"/>
    </source>
</evidence>
<dbReference type="Gene3D" id="1.10.630.10">
    <property type="entry name" value="Cytochrome P450"/>
    <property type="match status" value="1"/>
</dbReference>
<evidence type="ECO:0000313" key="10">
    <source>
        <dbReference type="Proteomes" id="UP001279734"/>
    </source>
</evidence>
<dbReference type="InterPro" id="IPR001128">
    <property type="entry name" value="Cyt_P450"/>
</dbReference>
<evidence type="ECO:0000256" key="2">
    <source>
        <dbReference type="ARBA" id="ARBA00022617"/>
    </source>
</evidence>
<dbReference type="PANTHER" id="PTHR47950">
    <property type="entry name" value="CYTOCHROME P450, FAMILY 76, SUBFAMILY C, POLYPEPTIDE 5-RELATED"/>
    <property type="match status" value="1"/>
</dbReference>